<sequence>MDRVVVALDVGGTKLAGALVAPDGSVVHSSTVPTPPRDPGLHGVVSLAASLVSVAGSRGLSVVGLGVGMPEYVDRAGCLTSSEVLDWTVQPASLLAEVCPGVPVVVESDVRCGALAEWRLGAGRTYDGLFYVSLGTGVSSTLVADGRMVSGHRGEAIALGELSVPASVHPSWEGNLESFASGAGLAARAGDLTSAGRALGLVLADAVALLDPPVVVIGGGLGTAATPLWEALRDMYLGRASRRPHPPPIVQATLGPQASLLGAALFALRT</sequence>
<comment type="similarity">
    <text evidence="1">Belongs to the ROK (NagC/XylR) family.</text>
</comment>
<evidence type="ECO:0000313" key="2">
    <source>
        <dbReference type="EMBL" id="MFC3761001.1"/>
    </source>
</evidence>
<comment type="caution">
    <text evidence="2">The sequence shown here is derived from an EMBL/GenBank/DDBJ whole genome shotgun (WGS) entry which is preliminary data.</text>
</comment>
<protein>
    <submittedName>
        <fullName evidence="2">ROK family protein</fullName>
    </submittedName>
</protein>
<evidence type="ECO:0000256" key="1">
    <source>
        <dbReference type="ARBA" id="ARBA00006479"/>
    </source>
</evidence>
<dbReference type="Proteomes" id="UP001595699">
    <property type="component" value="Unassembled WGS sequence"/>
</dbReference>
<proteinExistence type="inferred from homology"/>
<organism evidence="2 3">
    <name type="scientific">Tenggerimyces flavus</name>
    <dbReference type="NCBI Taxonomy" id="1708749"/>
    <lineage>
        <taxon>Bacteria</taxon>
        <taxon>Bacillati</taxon>
        <taxon>Actinomycetota</taxon>
        <taxon>Actinomycetes</taxon>
        <taxon>Propionibacteriales</taxon>
        <taxon>Nocardioidaceae</taxon>
        <taxon>Tenggerimyces</taxon>
    </lineage>
</organism>
<dbReference type="PANTHER" id="PTHR18964">
    <property type="entry name" value="ROK (REPRESSOR, ORF, KINASE) FAMILY"/>
    <property type="match status" value="1"/>
</dbReference>
<dbReference type="PANTHER" id="PTHR18964:SF149">
    <property type="entry name" value="BIFUNCTIONAL UDP-N-ACETYLGLUCOSAMINE 2-EPIMERASE_N-ACETYLMANNOSAMINE KINASE"/>
    <property type="match status" value="1"/>
</dbReference>
<dbReference type="CDD" id="cd23763">
    <property type="entry name" value="ASKHA_ATPase_ROK"/>
    <property type="match status" value="1"/>
</dbReference>
<dbReference type="EMBL" id="JBHRZH010000006">
    <property type="protein sequence ID" value="MFC3761001.1"/>
    <property type="molecule type" value="Genomic_DNA"/>
</dbReference>
<dbReference type="RefSeq" id="WP_205117228.1">
    <property type="nucleotide sequence ID" value="NZ_JAFBCM010000001.1"/>
</dbReference>
<name>A0ABV7Y8J5_9ACTN</name>
<dbReference type="InterPro" id="IPR043129">
    <property type="entry name" value="ATPase_NBD"/>
</dbReference>
<evidence type="ECO:0000313" key="3">
    <source>
        <dbReference type="Proteomes" id="UP001595699"/>
    </source>
</evidence>
<reference evidence="3" key="1">
    <citation type="journal article" date="2019" name="Int. J. Syst. Evol. Microbiol.">
        <title>The Global Catalogue of Microorganisms (GCM) 10K type strain sequencing project: providing services to taxonomists for standard genome sequencing and annotation.</title>
        <authorList>
            <consortium name="The Broad Institute Genomics Platform"/>
            <consortium name="The Broad Institute Genome Sequencing Center for Infectious Disease"/>
            <person name="Wu L."/>
            <person name="Ma J."/>
        </authorList>
    </citation>
    <scope>NUCLEOTIDE SEQUENCE [LARGE SCALE GENOMIC DNA]</scope>
    <source>
        <strain evidence="3">CGMCC 4.7241</strain>
    </source>
</reference>
<dbReference type="Pfam" id="PF00480">
    <property type="entry name" value="ROK"/>
    <property type="match status" value="2"/>
</dbReference>
<accession>A0ABV7Y8J5</accession>
<keyword evidence="3" id="KW-1185">Reference proteome</keyword>
<dbReference type="InterPro" id="IPR000600">
    <property type="entry name" value="ROK"/>
</dbReference>
<dbReference type="SUPFAM" id="SSF53067">
    <property type="entry name" value="Actin-like ATPase domain"/>
    <property type="match status" value="1"/>
</dbReference>
<dbReference type="Gene3D" id="3.30.420.40">
    <property type="match status" value="4"/>
</dbReference>
<gene>
    <name evidence="2" type="ORF">ACFOUW_09125</name>
</gene>